<gene>
    <name evidence="1" type="ORF">DILT_LOCUS10098</name>
</gene>
<evidence type="ECO:0000313" key="2">
    <source>
        <dbReference type="Proteomes" id="UP000281553"/>
    </source>
</evidence>
<keyword evidence="2" id="KW-1185">Reference proteome</keyword>
<name>A0A3P7LRG3_DIBLA</name>
<organism evidence="1 2">
    <name type="scientific">Dibothriocephalus latus</name>
    <name type="common">Fish tapeworm</name>
    <name type="synonym">Diphyllobothrium latum</name>
    <dbReference type="NCBI Taxonomy" id="60516"/>
    <lineage>
        <taxon>Eukaryota</taxon>
        <taxon>Metazoa</taxon>
        <taxon>Spiralia</taxon>
        <taxon>Lophotrochozoa</taxon>
        <taxon>Platyhelminthes</taxon>
        <taxon>Cestoda</taxon>
        <taxon>Eucestoda</taxon>
        <taxon>Diphyllobothriidea</taxon>
        <taxon>Diphyllobothriidae</taxon>
        <taxon>Dibothriocephalus</taxon>
    </lineage>
</organism>
<dbReference type="Proteomes" id="UP000281553">
    <property type="component" value="Unassembled WGS sequence"/>
</dbReference>
<evidence type="ECO:0000313" key="1">
    <source>
        <dbReference type="EMBL" id="VDN14267.1"/>
    </source>
</evidence>
<sequence length="130" mass="14817">MVEDAGNPSMAYKILRHFVSKGQDKVQLHLNIASEDNPATNPLKEEAGLPASYTVETKRNTNCRQPMTESTRVARKRTRKIDKPSAATYCHHFKLLFDNDSLSFDKWQLAQFSETSANTANHFDEHLHDI</sequence>
<protein>
    <submittedName>
        <fullName evidence="1">Uncharacterized protein</fullName>
    </submittedName>
</protein>
<dbReference type="AlphaFoldDB" id="A0A3P7LRG3"/>
<accession>A0A3P7LRG3</accession>
<proteinExistence type="predicted"/>
<dbReference type="EMBL" id="UYRU01058754">
    <property type="protein sequence ID" value="VDN14267.1"/>
    <property type="molecule type" value="Genomic_DNA"/>
</dbReference>
<reference evidence="1 2" key="1">
    <citation type="submission" date="2018-11" db="EMBL/GenBank/DDBJ databases">
        <authorList>
            <consortium name="Pathogen Informatics"/>
        </authorList>
    </citation>
    <scope>NUCLEOTIDE SEQUENCE [LARGE SCALE GENOMIC DNA]</scope>
</reference>